<feature type="compositionally biased region" description="Low complexity" evidence="4">
    <location>
        <begin position="371"/>
        <end position="395"/>
    </location>
</feature>
<dbReference type="SMART" id="SM00559">
    <property type="entry name" value="Ku78"/>
    <property type="match status" value="1"/>
</dbReference>
<feature type="compositionally biased region" description="Low complexity" evidence="4">
    <location>
        <begin position="451"/>
        <end position="471"/>
    </location>
</feature>
<feature type="region of interest" description="Disordered" evidence="4">
    <location>
        <begin position="425"/>
        <end position="485"/>
    </location>
</feature>
<evidence type="ECO:0000256" key="2">
    <source>
        <dbReference type="ARBA" id="ARBA00023172"/>
    </source>
</evidence>
<dbReference type="Pfam" id="PF02735">
    <property type="entry name" value="Ku"/>
    <property type="match status" value="1"/>
</dbReference>
<dbReference type="CDD" id="cd00789">
    <property type="entry name" value="KU_like"/>
    <property type="match status" value="1"/>
</dbReference>
<proteinExistence type="inferred from homology"/>
<accession>A0A559IW58</accession>
<evidence type="ECO:0000256" key="4">
    <source>
        <dbReference type="SAM" id="MobiDB-lite"/>
    </source>
</evidence>
<dbReference type="Proteomes" id="UP000318102">
    <property type="component" value="Unassembled WGS sequence"/>
</dbReference>
<keyword evidence="3" id="KW-0234">DNA repair</keyword>
<name>A0A559IW58_9BACL</name>
<gene>
    <name evidence="3" type="primary">ku</name>
    <name evidence="6" type="ORF">FPZ44_01315</name>
</gene>
<dbReference type="RefSeq" id="WP_144986685.1">
    <property type="nucleotide sequence ID" value="NZ_VNJK01000001.1"/>
</dbReference>
<keyword evidence="7" id="KW-1185">Reference proteome</keyword>
<dbReference type="FunFam" id="2.40.290.10:FF:000004">
    <property type="entry name" value="Non-homologous end joining protein Ku"/>
    <property type="match status" value="1"/>
</dbReference>
<dbReference type="Gene3D" id="2.40.290.10">
    <property type="match status" value="1"/>
</dbReference>
<feature type="region of interest" description="Disordered" evidence="4">
    <location>
        <begin position="286"/>
        <end position="330"/>
    </location>
</feature>
<comment type="subunit">
    <text evidence="3">Homodimer. Interacts with LigD.</text>
</comment>
<dbReference type="GO" id="GO:0003690">
    <property type="term" value="F:double-stranded DNA binding"/>
    <property type="evidence" value="ECO:0007669"/>
    <property type="project" value="UniProtKB-UniRule"/>
</dbReference>
<dbReference type="InterPro" id="IPR016194">
    <property type="entry name" value="SPOC-like_C_dom_sf"/>
</dbReference>
<dbReference type="AlphaFoldDB" id="A0A559IW58"/>
<comment type="function">
    <text evidence="3">With LigD forms a non-homologous end joining (NHEJ) DNA repair enzyme, which repairs dsDNA breaks with reduced fidelity. Binds linear dsDNA with 5'- and 3'- overhangs but not closed circular dsDNA nor ssDNA. Recruits and stimulates the ligase activity of LigD.</text>
</comment>
<evidence type="ECO:0000313" key="7">
    <source>
        <dbReference type="Proteomes" id="UP000318102"/>
    </source>
</evidence>
<feature type="region of interest" description="Disordered" evidence="4">
    <location>
        <begin position="346"/>
        <end position="409"/>
    </location>
</feature>
<feature type="compositionally biased region" description="Low complexity" evidence="4">
    <location>
        <begin position="347"/>
        <end position="362"/>
    </location>
</feature>
<dbReference type="OrthoDB" id="9795084at2"/>
<dbReference type="SUPFAM" id="SSF100939">
    <property type="entry name" value="SPOC domain-like"/>
    <property type="match status" value="1"/>
</dbReference>
<feature type="compositionally biased region" description="Basic residues" evidence="4">
    <location>
        <begin position="472"/>
        <end position="485"/>
    </location>
</feature>
<reference evidence="6 7" key="1">
    <citation type="submission" date="2019-07" db="EMBL/GenBank/DDBJ databases">
        <authorList>
            <person name="Kim J."/>
        </authorList>
    </citation>
    <scope>NUCLEOTIDE SEQUENCE [LARGE SCALE GENOMIC DNA]</scope>
    <source>
        <strain evidence="6 7">N4</strain>
    </source>
</reference>
<keyword evidence="1 3" id="KW-0238">DNA-binding</keyword>
<evidence type="ECO:0000256" key="1">
    <source>
        <dbReference type="ARBA" id="ARBA00023125"/>
    </source>
</evidence>
<feature type="domain" description="Ku" evidence="5">
    <location>
        <begin position="52"/>
        <end position="180"/>
    </location>
</feature>
<dbReference type="HAMAP" id="MF_01875">
    <property type="entry name" value="Prokaryotic_Ku"/>
    <property type="match status" value="1"/>
</dbReference>
<dbReference type="GO" id="GO:0006303">
    <property type="term" value="P:double-strand break repair via nonhomologous end joining"/>
    <property type="evidence" value="ECO:0007669"/>
    <property type="project" value="UniProtKB-UniRule"/>
</dbReference>
<comment type="similarity">
    <text evidence="3">Belongs to the prokaryotic Ku family.</text>
</comment>
<evidence type="ECO:0000313" key="6">
    <source>
        <dbReference type="EMBL" id="TVX91816.1"/>
    </source>
</evidence>
<organism evidence="6 7">
    <name type="scientific">Paenibacillus agilis</name>
    <dbReference type="NCBI Taxonomy" id="3020863"/>
    <lineage>
        <taxon>Bacteria</taxon>
        <taxon>Bacillati</taxon>
        <taxon>Bacillota</taxon>
        <taxon>Bacilli</taxon>
        <taxon>Bacillales</taxon>
        <taxon>Paenibacillaceae</taxon>
        <taxon>Paenibacillus</taxon>
    </lineage>
</organism>
<dbReference type="EMBL" id="VNJK01000001">
    <property type="protein sequence ID" value="TVX91816.1"/>
    <property type="molecule type" value="Genomic_DNA"/>
</dbReference>
<protein>
    <recommendedName>
        <fullName evidence="3">Non-homologous end joining protein Ku</fullName>
    </recommendedName>
</protein>
<comment type="caution">
    <text evidence="6">The sequence shown here is derived from an EMBL/GenBank/DDBJ whole genome shotgun (WGS) entry which is preliminary data.</text>
</comment>
<dbReference type="InterPro" id="IPR009187">
    <property type="entry name" value="Prok_Ku"/>
</dbReference>
<evidence type="ECO:0000259" key="5">
    <source>
        <dbReference type="SMART" id="SM00559"/>
    </source>
</evidence>
<keyword evidence="3" id="KW-0227">DNA damage</keyword>
<dbReference type="GO" id="GO:0006310">
    <property type="term" value="P:DNA recombination"/>
    <property type="evidence" value="ECO:0007669"/>
    <property type="project" value="UniProtKB-KW"/>
</dbReference>
<dbReference type="NCBIfam" id="TIGR02772">
    <property type="entry name" value="Ku_bact"/>
    <property type="match status" value="1"/>
</dbReference>
<keyword evidence="2 3" id="KW-0233">DNA recombination</keyword>
<dbReference type="InterPro" id="IPR006164">
    <property type="entry name" value="DNA_bd_Ku70/Ku80"/>
</dbReference>
<dbReference type="PANTHER" id="PTHR41251:SF1">
    <property type="entry name" value="NON-HOMOLOGOUS END JOINING PROTEIN KU"/>
    <property type="match status" value="1"/>
</dbReference>
<dbReference type="PANTHER" id="PTHR41251">
    <property type="entry name" value="NON-HOMOLOGOUS END JOINING PROTEIN KU"/>
    <property type="match status" value="1"/>
</dbReference>
<evidence type="ECO:0000256" key="3">
    <source>
        <dbReference type="HAMAP-Rule" id="MF_01875"/>
    </source>
</evidence>
<sequence>MHTVWKGAISFGLVHVPVKMHTATEDKDISLRMIHNKCGSPLSYIRECPVCDTEVPWNDIVKGYEYETGHFVLFSKDELDALQEEASRSIAIQDFVDLQDIDPIYYQKTYYLSPDQAGTNAYQLLREALRLTNKIGIARVTLRAKSSLAAIRVIDNCLVMETMHFPDEIRASGAVPNVPAQVQVNDKELEMAKLLIDQLSTSFEPHKYKDEYRERLLSRIEQKIAGREVKAAPQLHQETPIVDLMAALQASIQATKPGMMPAMMATDTGVPAAGAQSLGAAGAAASTSSAAKPRRRRAAAGTDAVQVSNEVPMPSAPAMSDANTVTPPLGVGGAPLGGAAINTGAESVSAGTASPSAPAASGRGRRRRQATEAAPEAAASTTAATTAPAAATGSPRGRRRKANAAPEAATGAGAVASSASAPAAHGMNAVSAGPVDASAQPRSSRRRRMQAAEAAPEAAASTAAATDNAAKPARRTRRRKSEAHA</sequence>